<keyword evidence="1" id="KW-0732">Signal</keyword>
<protein>
    <submittedName>
        <fullName evidence="2">Uncharacterized protein</fullName>
    </submittedName>
</protein>
<sequence>MKTILTFIIICGISTLVLAQKTNSSISKSIKDNGKTLSIRVRGNINGKEVNYQRTFDVESLSRTEKEELQEKIMDSLDVEMNVPLPVEPVAPAEPVEPVAATPSASISMHHSDKKAPVISSRTKNEEAYAVGGANAFTKEVKFNPENGRLFMRYRYTRNGVEYITEKTVNAGEKSEAERQAVVNEFEKEIGISALKK</sequence>
<dbReference type="EMBL" id="FOXH01000014">
    <property type="protein sequence ID" value="SFQ28876.1"/>
    <property type="molecule type" value="Genomic_DNA"/>
</dbReference>
<name>A0A1I5XAK1_9BACT</name>
<proteinExistence type="predicted"/>
<dbReference type="RefSeq" id="WP_092018900.1">
    <property type="nucleotide sequence ID" value="NZ_FOXH01000014.1"/>
</dbReference>
<dbReference type="Proteomes" id="UP000199306">
    <property type="component" value="Unassembled WGS sequence"/>
</dbReference>
<reference evidence="2 3" key="1">
    <citation type="submission" date="2016-10" db="EMBL/GenBank/DDBJ databases">
        <authorList>
            <person name="de Groot N.N."/>
        </authorList>
    </citation>
    <scope>NUCLEOTIDE SEQUENCE [LARGE SCALE GENOMIC DNA]</scope>
    <source>
        <strain evidence="3">E92,LMG 26720,CCM 7988</strain>
    </source>
</reference>
<gene>
    <name evidence="2" type="ORF">SAMN04515674_11427</name>
</gene>
<dbReference type="STRING" id="1079859.SAMN04515674_11427"/>
<accession>A0A1I5XAK1</accession>
<feature type="signal peptide" evidence="1">
    <location>
        <begin position="1"/>
        <end position="19"/>
    </location>
</feature>
<keyword evidence="3" id="KW-1185">Reference proteome</keyword>
<feature type="chain" id="PRO_5011556006" evidence="1">
    <location>
        <begin position="20"/>
        <end position="197"/>
    </location>
</feature>
<dbReference type="OrthoDB" id="953639at2"/>
<evidence type="ECO:0000256" key="1">
    <source>
        <dbReference type="SAM" id="SignalP"/>
    </source>
</evidence>
<dbReference type="AlphaFoldDB" id="A0A1I5XAK1"/>
<organism evidence="2 3">
    <name type="scientific">Pseudarcicella hirudinis</name>
    <dbReference type="NCBI Taxonomy" id="1079859"/>
    <lineage>
        <taxon>Bacteria</taxon>
        <taxon>Pseudomonadati</taxon>
        <taxon>Bacteroidota</taxon>
        <taxon>Cytophagia</taxon>
        <taxon>Cytophagales</taxon>
        <taxon>Flectobacillaceae</taxon>
        <taxon>Pseudarcicella</taxon>
    </lineage>
</organism>
<evidence type="ECO:0000313" key="2">
    <source>
        <dbReference type="EMBL" id="SFQ28876.1"/>
    </source>
</evidence>
<evidence type="ECO:0000313" key="3">
    <source>
        <dbReference type="Proteomes" id="UP000199306"/>
    </source>
</evidence>